<dbReference type="EC" id="3.6.1.55" evidence="11"/>
<evidence type="ECO:0000256" key="4">
    <source>
        <dbReference type="ARBA" id="ARBA00022705"/>
    </source>
</evidence>
<evidence type="ECO:0000256" key="2">
    <source>
        <dbReference type="ARBA" id="ARBA00005582"/>
    </source>
</evidence>
<dbReference type="InterPro" id="IPR047127">
    <property type="entry name" value="MutT-like"/>
</dbReference>
<keyword evidence="5" id="KW-0479">Metal-binding</keyword>
<organism evidence="13 14">
    <name type="scientific">Phascolarctobacterium succinatutens YIT 12067</name>
    <dbReference type="NCBI Taxonomy" id="626939"/>
    <lineage>
        <taxon>Bacteria</taxon>
        <taxon>Bacillati</taxon>
        <taxon>Bacillota</taxon>
        <taxon>Negativicutes</taxon>
        <taxon>Acidaminococcales</taxon>
        <taxon>Acidaminococcaceae</taxon>
        <taxon>Phascolarctobacterium</taxon>
    </lineage>
</organism>
<accession>E8LCV8</accession>
<dbReference type="eggNOG" id="COG0494">
    <property type="taxonomic scope" value="Bacteria"/>
</dbReference>
<dbReference type="InterPro" id="IPR029119">
    <property type="entry name" value="MutY_C"/>
</dbReference>
<dbReference type="PROSITE" id="PS51462">
    <property type="entry name" value="NUDIX"/>
    <property type="match status" value="1"/>
</dbReference>
<evidence type="ECO:0000256" key="6">
    <source>
        <dbReference type="ARBA" id="ARBA00022763"/>
    </source>
</evidence>
<comment type="similarity">
    <text evidence="2">Belongs to the Nudix hydrolase family.</text>
</comment>
<dbReference type="PANTHER" id="PTHR47707">
    <property type="entry name" value="8-OXO-DGTP DIPHOSPHATASE"/>
    <property type="match status" value="1"/>
</dbReference>
<keyword evidence="8" id="KW-0460">Magnesium</keyword>
<keyword evidence="6" id="KW-0227">DNA damage</keyword>
<proteinExistence type="inferred from homology"/>
<dbReference type="CDD" id="cd03425">
    <property type="entry name" value="NUDIX_MutT_NudA_like"/>
    <property type="match status" value="1"/>
</dbReference>
<evidence type="ECO:0000256" key="1">
    <source>
        <dbReference type="ARBA" id="ARBA00001946"/>
    </source>
</evidence>
<dbReference type="InterPro" id="IPR015797">
    <property type="entry name" value="NUDIX_hydrolase-like_dom_sf"/>
</dbReference>
<dbReference type="AlphaFoldDB" id="E8LCV8"/>
<dbReference type="Gene3D" id="3.90.79.10">
    <property type="entry name" value="Nucleoside Triphosphate Pyrophosphohydrolase"/>
    <property type="match status" value="1"/>
</dbReference>
<evidence type="ECO:0000259" key="12">
    <source>
        <dbReference type="PROSITE" id="PS51462"/>
    </source>
</evidence>
<evidence type="ECO:0000256" key="8">
    <source>
        <dbReference type="ARBA" id="ARBA00022842"/>
    </source>
</evidence>
<name>E8LCV8_9FIRM</name>
<evidence type="ECO:0000256" key="10">
    <source>
        <dbReference type="ARBA" id="ARBA00035861"/>
    </source>
</evidence>
<dbReference type="InterPro" id="IPR020084">
    <property type="entry name" value="NUDIX_hydrolase_CS"/>
</dbReference>
<dbReference type="GO" id="GO:0044716">
    <property type="term" value="F:8-oxo-GDP phosphatase activity"/>
    <property type="evidence" value="ECO:0007669"/>
    <property type="project" value="TreeGrafter"/>
</dbReference>
<dbReference type="HOGENOM" id="CLU_037162_19_1_9"/>
<reference evidence="13 14" key="1">
    <citation type="submission" date="2011-01" db="EMBL/GenBank/DDBJ databases">
        <authorList>
            <person name="Weinstock G."/>
            <person name="Sodergren E."/>
            <person name="Clifton S."/>
            <person name="Fulton L."/>
            <person name="Fulton B."/>
            <person name="Courtney L."/>
            <person name="Fronick C."/>
            <person name="Harrison M."/>
            <person name="Strong C."/>
            <person name="Farmer C."/>
            <person name="Delahaunty K."/>
            <person name="Markovic C."/>
            <person name="Hall O."/>
            <person name="Minx P."/>
            <person name="Tomlinson C."/>
            <person name="Mitreva M."/>
            <person name="Hou S."/>
            <person name="Chen J."/>
            <person name="Wollam A."/>
            <person name="Pepin K.H."/>
            <person name="Johnson M."/>
            <person name="Bhonagiri V."/>
            <person name="Zhang X."/>
            <person name="Suruliraj S."/>
            <person name="Warren W."/>
            <person name="Chinwalla A."/>
            <person name="Mardis E.R."/>
            <person name="Wilson R.K."/>
        </authorList>
    </citation>
    <scope>NUCLEOTIDE SEQUENCE [LARGE SCALE GENOMIC DNA]</scope>
    <source>
        <strain evidence="13 14">YIT 12067</strain>
    </source>
</reference>
<dbReference type="SUPFAM" id="SSF55811">
    <property type="entry name" value="Nudix"/>
    <property type="match status" value="1"/>
</dbReference>
<dbReference type="PANTHER" id="PTHR47707:SF1">
    <property type="entry name" value="NUDIX HYDROLASE FAMILY PROTEIN"/>
    <property type="match status" value="1"/>
</dbReference>
<dbReference type="GO" id="GO:0006260">
    <property type="term" value="P:DNA replication"/>
    <property type="evidence" value="ECO:0007669"/>
    <property type="project" value="UniProtKB-KW"/>
</dbReference>
<dbReference type="GO" id="GO:0046872">
    <property type="term" value="F:metal ion binding"/>
    <property type="evidence" value="ECO:0007669"/>
    <property type="project" value="UniProtKB-KW"/>
</dbReference>
<protein>
    <recommendedName>
        <fullName evidence="11">8-oxo-dGTP diphosphatase</fullName>
        <ecNumber evidence="11">3.6.1.55</ecNumber>
    </recommendedName>
</protein>
<dbReference type="EMBL" id="AEVN01000024">
    <property type="protein sequence ID" value="EFY05349.1"/>
    <property type="molecule type" value="Genomic_DNA"/>
</dbReference>
<dbReference type="PROSITE" id="PS00893">
    <property type="entry name" value="NUDIX_BOX"/>
    <property type="match status" value="1"/>
</dbReference>
<keyword evidence="14" id="KW-1185">Reference proteome</keyword>
<dbReference type="Pfam" id="PF14815">
    <property type="entry name" value="NUDIX_4"/>
    <property type="match status" value="1"/>
</dbReference>
<evidence type="ECO:0000256" key="9">
    <source>
        <dbReference type="ARBA" id="ARBA00023204"/>
    </source>
</evidence>
<evidence type="ECO:0000256" key="7">
    <source>
        <dbReference type="ARBA" id="ARBA00022801"/>
    </source>
</evidence>
<sequence length="136" mass="15833">MMKHYEVVAAVIEHDGKILCMQRNKGKFDYVSYKFEFPGGKVEAGEERHTALERELREEMDMDISIPEDAYLMTVEHTYPDFAITMHAYVCKLAQPKFIMKEHVAAKWLPPADLRSLDWAAADMPIVERLQQEEIE</sequence>
<evidence type="ECO:0000256" key="5">
    <source>
        <dbReference type="ARBA" id="ARBA00022723"/>
    </source>
</evidence>
<dbReference type="GO" id="GO:0044715">
    <property type="term" value="F:8-oxo-dGDP phosphatase activity"/>
    <property type="evidence" value="ECO:0007669"/>
    <property type="project" value="TreeGrafter"/>
</dbReference>
<evidence type="ECO:0000256" key="11">
    <source>
        <dbReference type="ARBA" id="ARBA00038905"/>
    </source>
</evidence>
<dbReference type="InterPro" id="IPR000086">
    <property type="entry name" value="NUDIX_hydrolase_dom"/>
</dbReference>
<dbReference type="GO" id="GO:0035539">
    <property type="term" value="F:8-oxo-7,8-dihydrodeoxyguanosine triphosphate pyrophosphatase activity"/>
    <property type="evidence" value="ECO:0007669"/>
    <property type="project" value="UniProtKB-EC"/>
</dbReference>
<comment type="caution">
    <text evidence="13">The sequence shown here is derived from an EMBL/GenBank/DDBJ whole genome shotgun (WGS) entry which is preliminary data.</text>
</comment>
<comment type="catalytic activity">
    <reaction evidence="10">
        <text>8-oxo-dGTP + H2O = 8-oxo-dGMP + diphosphate + H(+)</text>
        <dbReference type="Rhea" id="RHEA:31575"/>
        <dbReference type="ChEBI" id="CHEBI:15377"/>
        <dbReference type="ChEBI" id="CHEBI:15378"/>
        <dbReference type="ChEBI" id="CHEBI:33019"/>
        <dbReference type="ChEBI" id="CHEBI:63224"/>
        <dbReference type="ChEBI" id="CHEBI:77896"/>
        <dbReference type="EC" id="3.6.1.55"/>
    </reaction>
</comment>
<dbReference type="Proteomes" id="UP000004923">
    <property type="component" value="Unassembled WGS sequence"/>
</dbReference>
<keyword evidence="7 13" id="KW-0378">Hydrolase</keyword>
<comment type="cofactor">
    <cofactor evidence="1">
        <name>Mg(2+)</name>
        <dbReference type="ChEBI" id="CHEBI:18420"/>
    </cofactor>
</comment>
<keyword evidence="4" id="KW-0235">DNA replication</keyword>
<dbReference type="GO" id="GO:0006281">
    <property type="term" value="P:DNA repair"/>
    <property type="evidence" value="ECO:0007669"/>
    <property type="project" value="UniProtKB-KW"/>
</dbReference>
<gene>
    <name evidence="13" type="ORF">HMPREF9443_00681</name>
</gene>
<evidence type="ECO:0000313" key="14">
    <source>
        <dbReference type="Proteomes" id="UP000004923"/>
    </source>
</evidence>
<evidence type="ECO:0000313" key="13">
    <source>
        <dbReference type="EMBL" id="EFY05349.1"/>
    </source>
</evidence>
<feature type="domain" description="Nudix hydrolase" evidence="12">
    <location>
        <begin position="3"/>
        <end position="132"/>
    </location>
</feature>
<keyword evidence="9" id="KW-0234">DNA repair</keyword>
<keyword evidence="3" id="KW-0515">Mutator protein</keyword>
<dbReference type="GO" id="GO:0008413">
    <property type="term" value="F:8-oxo-7,8-dihydroguanosine triphosphate pyrophosphatase activity"/>
    <property type="evidence" value="ECO:0007669"/>
    <property type="project" value="TreeGrafter"/>
</dbReference>
<evidence type="ECO:0000256" key="3">
    <source>
        <dbReference type="ARBA" id="ARBA00022457"/>
    </source>
</evidence>